<gene>
    <name evidence="1" type="ORF">SISNIDRAFT_467713</name>
</gene>
<accession>A0A164SH09</accession>
<evidence type="ECO:0000313" key="1">
    <source>
        <dbReference type="EMBL" id="KZS91472.1"/>
    </source>
</evidence>
<reference evidence="1 2" key="1">
    <citation type="journal article" date="2016" name="Mol. Biol. Evol.">
        <title>Comparative Genomics of Early-Diverging Mushroom-Forming Fungi Provides Insights into the Origins of Lignocellulose Decay Capabilities.</title>
        <authorList>
            <person name="Nagy L.G."/>
            <person name="Riley R."/>
            <person name="Tritt A."/>
            <person name="Adam C."/>
            <person name="Daum C."/>
            <person name="Floudas D."/>
            <person name="Sun H."/>
            <person name="Yadav J.S."/>
            <person name="Pangilinan J."/>
            <person name="Larsson K.H."/>
            <person name="Matsuura K."/>
            <person name="Barry K."/>
            <person name="Labutti K."/>
            <person name="Kuo R."/>
            <person name="Ohm R.A."/>
            <person name="Bhattacharya S.S."/>
            <person name="Shirouzu T."/>
            <person name="Yoshinaga Y."/>
            <person name="Martin F.M."/>
            <person name="Grigoriev I.V."/>
            <person name="Hibbett D.S."/>
        </authorList>
    </citation>
    <scope>NUCLEOTIDE SEQUENCE [LARGE SCALE GENOMIC DNA]</scope>
    <source>
        <strain evidence="1 2">HHB9708</strain>
    </source>
</reference>
<keyword evidence="2" id="KW-1185">Reference proteome</keyword>
<sequence length="118" mass="13516">MTRDVTLFFGLSEASLLEGLAFVCTTTTVVPVRADDQPSLRATTIVLKRSRRRNIQGISSSDLVKPTVWQFKWQIEEKLWPLSTPFIAFVKKPCQAVLRLWKMQAPQLLNLHHRLSPN</sequence>
<dbReference type="Proteomes" id="UP000076722">
    <property type="component" value="Unassembled WGS sequence"/>
</dbReference>
<dbReference type="AlphaFoldDB" id="A0A164SH09"/>
<evidence type="ECO:0000313" key="2">
    <source>
        <dbReference type="Proteomes" id="UP000076722"/>
    </source>
</evidence>
<protein>
    <submittedName>
        <fullName evidence="1">Uncharacterized protein</fullName>
    </submittedName>
</protein>
<organism evidence="1 2">
    <name type="scientific">Sistotremastrum niveocremeum HHB9708</name>
    <dbReference type="NCBI Taxonomy" id="1314777"/>
    <lineage>
        <taxon>Eukaryota</taxon>
        <taxon>Fungi</taxon>
        <taxon>Dikarya</taxon>
        <taxon>Basidiomycota</taxon>
        <taxon>Agaricomycotina</taxon>
        <taxon>Agaricomycetes</taxon>
        <taxon>Sistotremastrales</taxon>
        <taxon>Sistotremastraceae</taxon>
        <taxon>Sertulicium</taxon>
        <taxon>Sertulicium niveocremeum</taxon>
    </lineage>
</organism>
<proteinExistence type="predicted"/>
<dbReference type="EMBL" id="KV419415">
    <property type="protein sequence ID" value="KZS91472.1"/>
    <property type="molecule type" value="Genomic_DNA"/>
</dbReference>
<name>A0A164SH09_9AGAM</name>